<reference evidence="2 3" key="1">
    <citation type="submission" date="2023-07" db="EMBL/GenBank/DDBJ databases">
        <title>Paenibacillus sp. JX-17 nov. isolated from soil.</title>
        <authorList>
            <person name="Wan Y."/>
            <person name="Liu B."/>
        </authorList>
    </citation>
    <scope>NUCLEOTIDE SEQUENCE [LARGE SCALE GENOMIC DNA]</scope>
    <source>
        <strain evidence="2 3">JX-17</strain>
    </source>
</reference>
<feature type="transmembrane region" description="Helical" evidence="1">
    <location>
        <begin position="91"/>
        <end position="122"/>
    </location>
</feature>
<proteinExistence type="predicted"/>
<feature type="transmembrane region" description="Helical" evidence="1">
    <location>
        <begin position="134"/>
        <end position="151"/>
    </location>
</feature>
<feature type="transmembrane region" description="Helical" evidence="1">
    <location>
        <begin position="20"/>
        <end position="38"/>
    </location>
</feature>
<dbReference type="EMBL" id="JAUQTB010000004">
    <property type="protein sequence ID" value="MDO7906715.1"/>
    <property type="molecule type" value="Genomic_DNA"/>
</dbReference>
<comment type="caution">
    <text evidence="2">The sequence shown here is derived from an EMBL/GenBank/DDBJ whole genome shotgun (WGS) entry which is preliminary data.</text>
</comment>
<dbReference type="RefSeq" id="WP_305023915.1">
    <property type="nucleotide sequence ID" value="NZ_JAUQTB010000004.1"/>
</dbReference>
<keyword evidence="1" id="KW-1133">Transmembrane helix</keyword>
<accession>A0ABT9CCW0</accession>
<keyword evidence="1" id="KW-0812">Transmembrane</keyword>
<keyword evidence="1" id="KW-0472">Membrane</keyword>
<feature type="transmembrane region" description="Helical" evidence="1">
    <location>
        <begin position="58"/>
        <end position="79"/>
    </location>
</feature>
<dbReference type="Proteomes" id="UP001240171">
    <property type="component" value="Unassembled WGS sequence"/>
</dbReference>
<gene>
    <name evidence="2" type="ORF">Q5741_09800</name>
</gene>
<keyword evidence="3" id="KW-1185">Reference proteome</keyword>
<protein>
    <submittedName>
        <fullName evidence="2">Uncharacterized protein</fullName>
    </submittedName>
</protein>
<evidence type="ECO:0000313" key="3">
    <source>
        <dbReference type="Proteomes" id="UP001240171"/>
    </source>
</evidence>
<organism evidence="2 3">
    <name type="scientific">Paenibacillus lacisoli</name>
    <dbReference type="NCBI Taxonomy" id="3064525"/>
    <lineage>
        <taxon>Bacteria</taxon>
        <taxon>Bacillati</taxon>
        <taxon>Bacillota</taxon>
        <taxon>Bacilli</taxon>
        <taxon>Bacillales</taxon>
        <taxon>Paenibacillaceae</taxon>
        <taxon>Paenibacillus</taxon>
    </lineage>
</organism>
<sequence length="152" mass="16713">MNTEPHGHLTWRMDLGRYVILKLACGGGIFSLLQLLAWMTADLLSPASGLQTGLPAELWAYGCGLPAVLAGDLLLCLLPRLEKHQQLSVRLLCGFGLYTILSMPGPHPWINGAAGLVVMLLYRTGHRLFVPDSLWQLVFAFPLPLLCLLLIR</sequence>
<name>A0ABT9CCW0_9BACL</name>
<evidence type="ECO:0000256" key="1">
    <source>
        <dbReference type="SAM" id="Phobius"/>
    </source>
</evidence>
<evidence type="ECO:0000313" key="2">
    <source>
        <dbReference type="EMBL" id="MDO7906715.1"/>
    </source>
</evidence>